<accession>N6Y880</accession>
<sequence length="27" mass="3333">MDLPKRRPDFGIDAYMAWEEDQPERHE</sequence>
<evidence type="ECO:0000313" key="1">
    <source>
        <dbReference type="EMBL" id="ENO87765.1"/>
    </source>
</evidence>
<dbReference type="AlphaFoldDB" id="N6Y880"/>
<gene>
    <name evidence="1" type="ORF">C665_04011</name>
</gene>
<organism evidence="1 2">
    <name type="scientific">Thauera aminoaromatica S2</name>
    <dbReference type="NCBI Taxonomy" id="1234381"/>
    <lineage>
        <taxon>Bacteria</taxon>
        <taxon>Pseudomonadati</taxon>
        <taxon>Pseudomonadota</taxon>
        <taxon>Betaproteobacteria</taxon>
        <taxon>Rhodocyclales</taxon>
        <taxon>Zoogloeaceae</taxon>
        <taxon>Thauera</taxon>
    </lineage>
</organism>
<dbReference type="EMBL" id="AMXD01000013">
    <property type="protein sequence ID" value="ENO87765.1"/>
    <property type="molecule type" value="Genomic_DNA"/>
</dbReference>
<dbReference type="Proteomes" id="UP000013042">
    <property type="component" value="Unassembled WGS sequence"/>
</dbReference>
<evidence type="ECO:0000313" key="2">
    <source>
        <dbReference type="Proteomes" id="UP000013042"/>
    </source>
</evidence>
<proteinExistence type="predicted"/>
<reference evidence="1 2" key="1">
    <citation type="submission" date="2012-09" db="EMBL/GenBank/DDBJ databases">
        <title>Draft Genome Sequences of 6 Strains from Genus Thauera.</title>
        <authorList>
            <person name="Liu B."/>
            <person name="Shapleigh J.P."/>
            <person name="Frostegard A.H."/>
        </authorList>
    </citation>
    <scope>NUCLEOTIDE SEQUENCE [LARGE SCALE GENOMIC DNA]</scope>
    <source>
        <strain evidence="1 2">S2</strain>
    </source>
</reference>
<name>N6Y880_THASP</name>
<protein>
    <submittedName>
        <fullName evidence="1">Uncharacterized protein</fullName>
    </submittedName>
</protein>
<comment type="caution">
    <text evidence="1">The sequence shown here is derived from an EMBL/GenBank/DDBJ whole genome shotgun (WGS) entry which is preliminary data.</text>
</comment>